<proteinExistence type="predicted"/>
<gene>
    <name evidence="2" type="ORF">DLJ53_18695</name>
</gene>
<protein>
    <submittedName>
        <fullName evidence="2">Uncharacterized protein</fullName>
    </submittedName>
</protein>
<dbReference type="AlphaFoldDB" id="A0A8B2NRQ3"/>
<evidence type="ECO:0000313" key="2">
    <source>
        <dbReference type="EMBL" id="RAH99791.1"/>
    </source>
</evidence>
<feature type="chain" id="PRO_5032500847" evidence="1">
    <location>
        <begin position="23"/>
        <end position="157"/>
    </location>
</feature>
<name>A0A8B2NRQ3_9HYPH</name>
<evidence type="ECO:0000256" key="1">
    <source>
        <dbReference type="SAM" id="SignalP"/>
    </source>
</evidence>
<sequence length="157" mass="15536">MHSRTTLLLSLGSLLCAGGASAGPVTDSAMTYEAASRTAESITGPVTLSQSSIAFGNGASVALKLVEDGVGGSWDGLDGSGPGQIFELAGDPGALLNGNTLCGPGTASYLVASAATRYGMKTLTLAVFQGDTVPTGADGADLCGTYGYDADDPRPAR</sequence>
<dbReference type="EMBL" id="QHHQ01000004">
    <property type="protein sequence ID" value="RAH99791.1"/>
    <property type="molecule type" value="Genomic_DNA"/>
</dbReference>
<keyword evidence="3" id="KW-1185">Reference proteome</keyword>
<comment type="caution">
    <text evidence="2">The sequence shown here is derived from an EMBL/GenBank/DDBJ whole genome shotgun (WGS) entry which is preliminary data.</text>
</comment>
<keyword evidence="1" id="KW-0732">Signal</keyword>
<dbReference type="OrthoDB" id="7708191at2"/>
<accession>A0A8B2NRQ3</accession>
<dbReference type="RefSeq" id="WP_111348068.1">
    <property type="nucleotide sequence ID" value="NZ_QHHQ01000004.1"/>
</dbReference>
<feature type="signal peptide" evidence="1">
    <location>
        <begin position="1"/>
        <end position="22"/>
    </location>
</feature>
<evidence type="ECO:0000313" key="3">
    <source>
        <dbReference type="Proteomes" id="UP000249590"/>
    </source>
</evidence>
<dbReference type="Proteomes" id="UP000249590">
    <property type="component" value="Unassembled WGS sequence"/>
</dbReference>
<organism evidence="2 3">
    <name type="scientific">Acuticoccus sediminis</name>
    <dbReference type="NCBI Taxonomy" id="2184697"/>
    <lineage>
        <taxon>Bacteria</taxon>
        <taxon>Pseudomonadati</taxon>
        <taxon>Pseudomonadota</taxon>
        <taxon>Alphaproteobacteria</taxon>
        <taxon>Hyphomicrobiales</taxon>
        <taxon>Amorphaceae</taxon>
        <taxon>Acuticoccus</taxon>
    </lineage>
</organism>
<reference evidence="2 3" key="1">
    <citation type="submission" date="2018-05" db="EMBL/GenBank/DDBJ databases">
        <title>Acuticoccus sediminis sp. nov., isolated from deep-sea sediment of Indian Ocean.</title>
        <authorList>
            <person name="Liu X."/>
            <person name="Lai Q."/>
            <person name="Du Y."/>
            <person name="Sun F."/>
            <person name="Zhang X."/>
            <person name="Wang S."/>
            <person name="Shao Z."/>
        </authorList>
    </citation>
    <scope>NUCLEOTIDE SEQUENCE [LARGE SCALE GENOMIC DNA]</scope>
    <source>
        <strain evidence="2 3">PTG4-2</strain>
    </source>
</reference>